<keyword evidence="4" id="KW-0472">Membrane</keyword>
<dbReference type="GO" id="GO:0005096">
    <property type="term" value="F:GTPase activator activity"/>
    <property type="evidence" value="ECO:0007669"/>
    <property type="project" value="UniProtKB-KW"/>
</dbReference>
<dbReference type="InterPro" id="IPR045913">
    <property type="entry name" value="TBC20/Gyp8-like"/>
</dbReference>
<dbReference type="Proteomes" id="UP001165063">
    <property type="component" value="Unassembled WGS sequence"/>
</dbReference>
<feature type="coiled-coil region" evidence="2">
    <location>
        <begin position="492"/>
        <end position="543"/>
    </location>
</feature>
<evidence type="ECO:0000256" key="2">
    <source>
        <dbReference type="SAM" id="Coils"/>
    </source>
</evidence>
<keyword evidence="4" id="KW-0812">Transmembrane</keyword>
<dbReference type="Gene3D" id="1.10.472.80">
    <property type="entry name" value="Ypt/Rab-GAP domain of gyp1p, domain 3"/>
    <property type="match status" value="1"/>
</dbReference>
<name>A0A9W7DJ11_AMBMO</name>
<protein>
    <submittedName>
        <fullName evidence="6">Unnamed protein product</fullName>
    </submittedName>
</protein>
<feature type="compositionally biased region" description="Polar residues" evidence="3">
    <location>
        <begin position="1"/>
        <end position="19"/>
    </location>
</feature>
<dbReference type="PROSITE" id="PS50086">
    <property type="entry name" value="TBC_RABGAP"/>
    <property type="match status" value="1"/>
</dbReference>
<evidence type="ECO:0000256" key="3">
    <source>
        <dbReference type="SAM" id="MobiDB-lite"/>
    </source>
</evidence>
<evidence type="ECO:0000313" key="7">
    <source>
        <dbReference type="Proteomes" id="UP001165063"/>
    </source>
</evidence>
<organism evidence="6 7">
    <name type="scientific">Ambrosiozyma monospora</name>
    <name type="common">Yeast</name>
    <name type="synonym">Endomycopsis monosporus</name>
    <dbReference type="NCBI Taxonomy" id="43982"/>
    <lineage>
        <taxon>Eukaryota</taxon>
        <taxon>Fungi</taxon>
        <taxon>Dikarya</taxon>
        <taxon>Ascomycota</taxon>
        <taxon>Saccharomycotina</taxon>
        <taxon>Pichiomycetes</taxon>
        <taxon>Pichiales</taxon>
        <taxon>Pichiaceae</taxon>
        <taxon>Ambrosiozyma</taxon>
    </lineage>
</organism>
<dbReference type="AlphaFoldDB" id="A0A9W7DJ11"/>
<gene>
    <name evidence="6" type="ORF">Amon01_000755400</name>
</gene>
<feature type="domain" description="Rab-GAP TBC" evidence="5">
    <location>
        <begin position="152"/>
        <end position="371"/>
    </location>
</feature>
<keyword evidence="4" id="KW-1133">Transmembrane helix</keyword>
<dbReference type="PANTHER" id="PTHR20913:SF7">
    <property type="entry name" value="RE60063P"/>
    <property type="match status" value="1"/>
</dbReference>
<evidence type="ECO:0000256" key="4">
    <source>
        <dbReference type="SAM" id="Phobius"/>
    </source>
</evidence>
<feature type="compositionally biased region" description="Polar residues" evidence="3">
    <location>
        <begin position="70"/>
        <end position="83"/>
    </location>
</feature>
<evidence type="ECO:0000313" key="6">
    <source>
        <dbReference type="EMBL" id="GMG55425.1"/>
    </source>
</evidence>
<sequence length="630" mass="72000">MASTTTSGPPIDSVSSSCSELDYPTTAMVASTTSTSTLTEDDTSPSTVLLPEWNERSVDGALDAKDDSNVSEQADSNDTTPTIGNTTIESNNENENEDEKINEKGNTNSSTKGSNKNHKFLHSIYDRENFLNDENLDDLEVLKVLARTRTGLLNKELRSRAWPQFINSLGATIDDDSDDDHEIVTDSADSQDTDSLKKIKQKKHDNLGLVDDWRSLPPHRDEEQVLKDVNRSFVYYVEHESAEHMAELRTRLQDLIFRMLRTVPNLNYYQGYHDIVSVLVLIFDDDDAAFQFLYKLTLGYLRDHMLPNIESSIKQLSLIPELLSDIDYTFYKIIGTIQPVYALSSIISLFAHDLNKFDDLCLIWDFVFVHNDPSLFVYIYATLLIYYRDDILTDLDEISGKSFSSDDTLTNSGLEFDDSYVGEFYNSDLIHVTLSNLIKNNLNTTNSIDSNLEIYNILQMSVKNKDEYPLDSLKNVQKLSKYSTLRNKTISLTTLDLQIEEQRQEMKKLKEAQEKQYQQRVEERRIKEQLRKQEEEKQFRKKQLVLRYKNLSMILKVSIGIGIFGIVVNYALNNTQYGHSIRNRLVGLCTNHLYSLSDSNGDSNNVFKSILQTIFGKHTQPSVVPHSHVA</sequence>
<proteinExistence type="predicted"/>
<comment type="caution">
    <text evidence="6">The sequence shown here is derived from an EMBL/GenBank/DDBJ whole genome shotgun (WGS) entry which is preliminary data.</text>
</comment>
<evidence type="ECO:0000256" key="1">
    <source>
        <dbReference type="ARBA" id="ARBA00022468"/>
    </source>
</evidence>
<feature type="region of interest" description="Disordered" evidence="3">
    <location>
        <begin position="1"/>
        <end position="20"/>
    </location>
</feature>
<dbReference type="GO" id="GO:0005789">
    <property type="term" value="C:endoplasmic reticulum membrane"/>
    <property type="evidence" value="ECO:0007669"/>
    <property type="project" value="TreeGrafter"/>
</dbReference>
<feature type="compositionally biased region" description="Low complexity" evidence="3">
    <location>
        <begin position="104"/>
        <end position="114"/>
    </location>
</feature>
<dbReference type="EMBL" id="BSXU01005667">
    <property type="protein sequence ID" value="GMG55425.1"/>
    <property type="molecule type" value="Genomic_DNA"/>
</dbReference>
<dbReference type="SUPFAM" id="SSF47923">
    <property type="entry name" value="Ypt/Rab-GAP domain of gyp1p"/>
    <property type="match status" value="2"/>
</dbReference>
<dbReference type="Gene3D" id="1.10.8.1310">
    <property type="match status" value="1"/>
</dbReference>
<keyword evidence="7" id="KW-1185">Reference proteome</keyword>
<dbReference type="InterPro" id="IPR035969">
    <property type="entry name" value="Rab-GAP_TBC_sf"/>
</dbReference>
<dbReference type="GO" id="GO:0006888">
    <property type="term" value="P:endoplasmic reticulum to Golgi vesicle-mediated transport"/>
    <property type="evidence" value="ECO:0007669"/>
    <property type="project" value="TreeGrafter"/>
</dbReference>
<accession>A0A9W7DJ11</accession>
<dbReference type="Pfam" id="PF00566">
    <property type="entry name" value="RabGAP-TBC"/>
    <property type="match status" value="1"/>
</dbReference>
<feature type="region of interest" description="Disordered" evidence="3">
    <location>
        <begin position="31"/>
        <end position="117"/>
    </location>
</feature>
<evidence type="ECO:0000259" key="5">
    <source>
        <dbReference type="PROSITE" id="PS50086"/>
    </source>
</evidence>
<dbReference type="SMART" id="SM00164">
    <property type="entry name" value="TBC"/>
    <property type="match status" value="1"/>
</dbReference>
<dbReference type="PANTHER" id="PTHR20913">
    <property type="entry name" value="TBC1 DOMAIN FAMILY MEMBER 20/GTPASE"/>
    <property type="match status" value="1"/>
</dbReference>
<feature type="transmembrane region" description="Helical" evidence="4">
    <location>
        <begin position="553"/>
        <end position="572"/>
    </location>
</feature>
<keyword evidence="2" id="KW-0175">Coiled coil</keyword>
<dbReference type="OrthoDB" id="206700at2759"/>
<keyword evidence="1" id="KW-0343">GTPase activation</keyword>
<dbReference type="InterPro" id="IPR000195">
    <property type="entry name" value="Rab-GAP-TBC_dom"/>
</dbReference>
<feature type="compositionally biased region" description="Basic and acidic residues" evidence="3">
    <location>
        <begin position="53"/>
        <end position="68"/>
    </location>
</feature>
<reference evidence="6" key="1">
    <citation type="submission" date="2023-04" db="EMBL/GenBank/DDBJ databases">
        <title>Ambrosiozyma monospora NBRC 1965.</title>
        <authorList>
            <person name="Ichikawa N."/>
            <person name="Sato H."/>
            <person name="Tonouchi N."/>
        </authorList>
    </citation>
    <scope>NUCLEOTIDE SEQUENCE</scope>
    <source>
        <strain evidence="6">NBRC 1965</strain>
    </source>
</reference>